<evidence type="ECO:0000259" key="5">
    <source>
        <dbReference type="PROSITE" id="PS50931"/>
    </source>
</evidence>
<dbReference type="EMBL" id="JBEWZI010000023">
    <property type="protein sequence ID" value="MET7015867.1"/>
    <property type="molecule type" value="Genomic_DNA"/>
</dbReference>
<evidence type="ECO:0000256" key="3">
    <source>
        <dbReference type="ARBA" id="ARBA00023125"/>
    </source>
</evidence>
<dbReference type="PANTHER" id="PTHR30537:SF5">
    <property type="entry name" value="HTH-TYPE TRANSCRIPTIONAL ACTIVATOR TTDR-RELATED"/>
    <property type="match status" value="1"/>
</dbReference>
<keyword evidence="4" id="KW-0804">Transcription</keyword>
<gene>
    <name evidence="6" type="ORF">ABXR19_16870</name>
</gene>
<dbReference type="SUPFAM" id="SSF46785">
    <property type="entry name" value="Winged helix' DNA-binding domain"/>
    <property type="match status" value="1"/>
</dbReference>
<dbReference type="Gene3D" id="1.10.10.10">
    <property type="entry name" value="Winged helix-like DNA-binding domain superfamily/Winged helix DNA-binding domain"/>
    <property type="match status" value="1"/>
</dbReference>
<evidence type="ECO:0000313" key="7">
    <source>
        <dbReference type="Proteomes" id="UP001549691"/>
    </source>
</evidence>
<comment type="similarity">
    <text evidence="1">Belongs to the LysR transcriptional regulatory family.</text>
</comment>
<evidence type="ECO:0000256" key="1">
    <source>
        <dbReference type="ARBA" id="ARBA00009437"/>
    </source>
</evidence>
<dbReference type="PANTHER" id="PTHR30537">
    <property type="entry name" value="HTH-TYPE TRANSCRIPTIONAL REGULATOR"/>
    <property type="match status" value="1"/>
</dbReference>
<sequence>MDRFEAMQVFCKVVEVGSFAGAADRLDMSTSAVSRQVAQLEGLLDARLLNRTTRRISLTENGRAYYERCLQLLADLEETEEMVGNHTTSPRGTLRLTAPISFGASHLAPALGEYARLHPAMKFDVMLADRAVDLIEDGLDLAIRVGYLGTQNLVARQIGSTRILLCASPAYLAARGTPQTPEELANHDCMTYAYASNSNLWSFERAGEAQRQVRVAGSMHANNGSVLGELAAAGLGITSAPDFILGPLVAQGRLVEILPDWQNRTLPISAIYPSRKHLSAKVRSFVSFMEEWLAKQAKEPN</sequence>
<dbReference type="RefSeq" id="WP_354602326.1">
    <property type="nucleotide sequence ID" value="NZ_JBEWZI010000023.1"/>
</dbReference>
<proteinExistence type="inferred from homology"/>
<evidence type="ECO:0000313" key="6">
    <source>
        <dbReference type="EMBL" id="MET7015867.1"/>
    </source>
</evidence>
<dbReference type="Pfam" id="PF03466">
    <property type="entry name" value="LysR_substrate"/>
    <property type="match status" value="1"/>
</dbReference>
<organism evidence="6 7">
    <name type="scientific">Uliginosibacterium flavum</name>
    <dbReference type="NCBI Taxonomy" id="1396831"/>
    <lineage>
        <taxon>Bacteria</taxon>
        <taxon>Pseudomonadati</taxon>
        <taxon>Pseudomonadota</taxon>
        <taxon>Betaproteobacteria</taxon>
        <taxon>Rhodocyclales</taxon>
        <taxon>Zoogloeaceae</taxon>
        <taxon>Uliginosibacterium</taxon>
    </lineage>
</organism>
<accession>A0ABV2TS66</accession>
<dbReference type="InterPro" id="IPR000847">
    <property type="entry name" value="LysR_HTH_N"/>
</dbReference>
<comment type="caution">
    <text evidence="6">The sequence shown here is derived from an EMBL/GenBank/DDBJ whole genome shotgun (WGS) entry which is preliminary data.</text>
</comment>
<dbReference type="CDD" id="cd08422">
    <property type="entry name" value="PBP2_CrgA_like"/>
    <property type="match status" value="1"/>
</dbReference>
<keyword evidence="7" id="KW-1185">Reference proteome</keyword>
<dbReference type="InterPro" id="IPR005119">
    <property type="entry name" value="LysR_subst-bd"/>
</dbReference>
<feature type="domain" description="HTH lysR-type" evidence="5">
    <location>
        <begin position="1"/>
        <end position="59"/>
    </location>
</feature>
<evidence type="ECO:0000256" key="2">
    <source>
        <dbReference type="ARBA" id="ARBA00023015"/>
    </source>
</evidence>
<reference evidence="6 7" key="1">
    <citation type="submission" date="2024-07" db="EMBL/GenBank/DDBJ databases">
        <title>Uliginosibacterium flavum JJ3220;KACC:17644.</title>
        <authorList>
            <person name="Kim M.K."/>
        </authorList>
    </citation>
    <scope>NUCLEOTIDE SEQUENCE [LARGE SCALE GENOMIC DNA]</scope>
    <source>
        <strain evidence="6 7">KACC:17644</strain>
    </source>
</reference>
<dbReference type="InterPro" id="IPR058163">
    <property type="entry name" value="LysR-type_TF_proteobact-type"/>
</dbReference>
<dbReference type="InterPro" id="IPR036388">
    <property type="entry name" value="WH-like_DNA-bd_sf"/>
</dbReference>
<evidence type="ECO:0000256" key="4">
    <source>
        <dbReference type="ARBA" id="ARBA00023163"/>
    </source>
</evidence>
<keyword evidence="2" id="KW-0805">Transcription regulation</keyword>
<dbReference type="Proteomes" id="UP001549691">
    <property type="component" value="Unassembled WGS sequence"/>
</dbReference>
<keyword evidence="3" id="KW-0238">DNA-binding</keyword>
<dbReference type="InterPro" id="IPR036390">
    <property type="entry name" value="WH_DNA-bd_sf"/>
</dbReference>
<protein>
    <submittedName>
        <fullName evidence="6">LysR family transcriptional regulator</fullName>
    </submittedName>
</protein>
<dbReference type="Gene3D" id="3.40.190.290">
    <property type="match status" value="1"/>
</dbReference>
<name>A0ABV2TS66_9RHOO</name>
<dbReference type="Pfam" id="PF00126">
    <property type="entry name" value="HTH_1"/>
    <property type="match status" value="1"/>
</dbReference>
<dbReference type="PROSITE" id="PS50931">
    <property type="entry name" value="HTH_LYSR"/>
    <property type="match status" value="1"/>
</dbReference>
<dbReference type="SUPFAM" id="SSF53850">
    <property type="entry name" value="Periplasmic binding protein-like II"/>
    <property type="match status" value="1"/>
</dbReference>